<dbReference type="PANTHER" id="PTHR30050:SF5">
    <property type="entry name" value="DNAA REGULATORY INACTIVATOR HDA"/>
    <property type="match status" value="1"/>
</dbReference>
<accession>Q0VP79</accession>
<dbReference type="GO" id="GO:0006270">
    <property type="term" value="P:DNA replication initiation"/>
    <property type="evidence" value="ECO:0007669"/>
    <property type="project" value="TreeGrafter"/>
</dbReference>
<evidence type="ECO:0000313" key="3">
    <source>
        <dbReference type="EMBL" id="CAL17019.1"/>
    </source>
</evidence>
<protein>
    <submittedName>
        <fullName evidence="3">Uncharacterized protein</fullName>
    </submittedName>
</protein>
<dbReference type="Pfam" id="PF00308">
    <property type="entry name" value="Bac_DnaA"/>
    <property type="match status" value="1"/>
</dbReference>
<dbReference type="HOGENOM" id="CLU_072265_1_1_6"/>
<dbReference type="PANTHER" id="PTHR30050">
    <property type="entry name" value="CHROMOSOMAL REPLICATION INITIATOR PROTEIN DNAA"/>
    <property type="match status" value="1"/>
</dbReference>
<keyword evidence="4" id="KW-1185">Reference proteome</keyword>
<dbReference type="SUPFAM" id="SSF52540">
    <property type="entry name" value="P-loop containing nucleoside triphosphate hydrolases"/>
    <property type="match status" value="1"/>
</dbReference>
<dbReference type="EMBL" id="AM286690">
    <property type="protein sequence ID" value="CAL17019.1"/>
    <property type="molecule type" value="Genomic_DNA"/>
</dbReference>
<dbReference type="InterPro" id="IPR055199">
    <property type="entry name" value="Hda_lid"/>
</dbReference>
<feature type="domain" description="Hda lid" evidence="2">
    <location>
        <begin position="179"/>
        <end position="243"/>
    </location>
</feature>
<gene>
    <name evidence="3" type="ordered locus">ABO_1571</name>
</gene>
<dbReference type="Gene3D" id="1.10.8.60">
    <property type="match status" value="1"/>
</dbReference>
<dbReference type="GO" id="GO:0032297">
    <property type="term" value="P:negative regulation of DNA-templated DNA replication initiation"/>
    <property type="evidence" value="ECO:0007669"/>
    <property type="project" value="InterPro"/>
</dbReference>
<dbReference type="Pfam" id="PF22688">
    <property type="entry name" value="Hda_lid"/>
    <property type="match status" value="1"/>
</dbReference>
<dbReference type="Gene3D" id="3.40.50.300">
    <property type="entry name" value="P-loop containing nucleotide triphosphate hydrolases"/>
    <property type="match status" value="1"/>
</dbReference>
<dbReference type="KEGG" id="abo:ABO_1571"/>
<dbReference type="eggNOG" id="COG0593">
    <property type="taxonomic scope" value="Bacteria"/>
</dbReference>
<evidence type="ECO:0000259" key="1">
    <source>
        <dbReference type="Pfam" id="PF00308"/>
    </source>
</evidence>
<evidence type="ECO:0000313" key="4">
    <source>
        <dbReference type="Proteomes" id="UP000008871"/>
    </source>
</evidence>
<dbReference type="InterPro" id="IPR017788">
    <property type="entry name" value="Hda"/>
</dbReference>
<feature type="domain" description="Chromosomal replication initiator protein DnaA ATPAse" evidence="1">
    <location>
        <begin position="104"/>
        <end position="169"/>
    </location>
</feature>
<sequence length="245" mass="26360">MLSCLAPNGIIAGVEPMSAQLPLALQLREGNALDNFQSGPNGAAVAGLYEAVQGADRQAFFWAGDGQGKSHLLEGAVRLAQHNGLDACLLPAREIIPLVPEVLESMEQFGLLAIDDCQLFAGLPAWEEALFHLYNRLMSLGGRLLVTANASPAAMGLMLPDLATRLAAGPVYRLMSLEDDDLQALLQERAKARGLRLEPEVAHYIVLRSERSAGALMALLAKLDRLALAQQRPVTIPFVKYALGW</sequence>
<dbReference type="InterPro" id="IPR027417">
    <property type="entry name" value="P-loop_NTPase"/>
</dbReference>
<evidence type="ECO:0000259" key="2">
    <source>
        <dbReference type="Pfam" id="PF22688"/>
    </source>
</evidence>
<organism evidence="3 4">
    <name type="scientific">Alcanivorax borkumensis (strain ATCC 700651 / DSM 11573 / NCIMB 13689 / SK2)</name>
    <dbReference type="NCBI Taxonomy" id="393595"/>
    <lineage>
        <taxon>Bacteria</taxon>
        <taxon>Pseudomonadati</taxon>
        <taxon>Pseudomonadota</taxon>
        <taxon>Gammaproteobacteria</taxon>
        <taxon>Oceanospirillales</taxon>
        <taxon>Alcanivoracaceae</taxon>
        <taxon>Alcanivorax</taxon>
    </lineage>
</organism>
<dbReference type="AlphaFoldDB" id="Q0VP79"/>
<dbReference type="STRING" id="393595.ABO_1571"/>
<proteinExistence type="predicted"/>
<dbReference type="Proteomes" id="UP000008871">
    <property type="component" value="Chromosome"/>
</dbReference>
<name>Q0VP79_ALCBS</name>
<dbReference type="InterPro" id="IPR013317">
    <property type="entry name" value="DnaA_dom"/>
</dbReference>
<reference evidence="3 4" key="1">
    <citation type="journal article" date="2006" name="Nat. Biotechnol.">
        <title>Genome sequence of the ubiquitous hydrocarbon-degrading marine bacterium Alcanivorax borkumensis.</title>
        <authorList>
            <person name="Schneiker S."/>
            <person name="Martins dos Santos V.A.P."/>
            <person name="Bartels D."/>
            <person name="Bekel T."/>
            <person name="Brecht M."/>
            <person name="Buhrmester J."/>
            <person name="Chernikova T.N."/>
            <person name="Denaro R."/>
            <person name="Ferrer M."/>
            <person name="Gertler C."/>
            <person name="Goesmann A."/>
            <person name="Golyshina O.V."/>
            <person name="Kaminski F."/>
            <person name="Khachane A.N."/>
            <person name="Lang S."/>
            <person name="Linke B."/>
            <person name="McHardy A.C."/>
            <person name="Meyer F."/>
            <person name="Nechitaylo T."/>
            <person name="Puehler A."/>
            <person name="Regenhardt D."/>
            <person name="Rupp O."/>
            <person name="Sabirova J.S."/>
            <person name="Selbitschka W."/>
            <person name="Yakimov M.M."/>
            <person name="Timmis K.N."/>
            <person name="Vorhoelter F.-J."/>
            <person name="Weidner S."/>
            <person name="Kaiser O."/>
            <person name="Golyshin P.N."/>
        </authorList>
    </citation>
    <scope>NUCLEOTIDE SEQUENCE [LARGE SCALE GENOMIC DNA]</scope>
    <source>
        <strain evidence="4">ATCC 700651 / DSM 11573 / NCIMB 13689 / SK2</strain>
    </source>
</reference>
<dbReference type="NCBIfam" id="TIGR03420">
    <property type="entry name" value="DnaA_homol_Hda"/>
    <property type="match status" value="1"/>
</dbReference>